<sequence length="107" mass="11386">MANLFRRVNTADAMRRAVGAASVLAVACVQQAHASGLDSGTTAATTFKVFLYTFIGVVALCYLLYKGAMAFTDREHWSDFAGACLKVAVVGSVVGVLGPYLWDLFTT</sequence>
<evidence type="ECO:0000313" key="1">
    <source>
        <dbReference type="EMBL" id="MEM5405878.1"/>
    </source>
</evidence>
<name>A0ACC6RWT1_9BURK</name>
<dbReference type="Proteomes" id="UP001392318">
    <property type="component" value="Unassembled WGS sequence"/>
</dbReference>
<keyword evidence="2" id="KW-1185">Reference proteome</keyword>
<organism evidence="1 2">
    <name type="scientific">Paraburkholderia unamae</name>
    <dbReference type="NCBI Taxonomy" id="219649"/>
    <lineage>
        <taxon>Bacteria</taxon>
        <taxon>Pseudomonadati</taxon>
        <taxon>Pseudomonadota</taxon>
        <taxon>Betaproteobacteria</taxon>
        <taxon>Burkholderiales</taxon>
        <taxon>Burkholderiaceae</taxon>
        <taxon>Paraburkholderia</taxon>
    </lineage>
</organism>
<protein>
    <submittedName>
        <fullName evidence="1">Uncharacterized protein</fullName>
    </submittedName>
</protein>
<reference evidence="1" key="1">
    <citation type="submission" date="2024-01" db="EMBL/GenBank/DDBJ databases">
        <title>The diversity of rhizobia nodulating Mimosa spp. in eleven states of Brazil covering several biomes is determined by host plant, location, and edaphic factors.</title>
        <authorList>
            <person name="Rouws L."/>
            <person name="Barauna A."/>
            <person name="Beukes C."/>
            <person name="De Faria S.M."/>
            <person name="Gross E."/>
            <person name="Dos Reis Junior F.B."/>
            <person name="Simon M."/>
            <person name="Maluk M."/>
            <person name="Odee D.W."/>
            <person name="Kenicer G."/>
            <person name="Young J.P.W."/>
            <person name="Reis V.M."/>
            <person name="Zilli J."/>
            <person name="James E.K."/>
        </authorList>
    </citation>
    <scope>NUCLEOTIDE SEQUENCE</scope>
    <source>
        <strain evidence="1">JPY452</strain>
    </source>
</reference>
<dbReference type="EMBL" id="JAYMRU010000050">
    <property type="protein sequence ID" value="MEM5405878.1"/>
    <property type="molecule type" value="Genomic_DNA"/>
</dbReference>
<accession>A0ACC6RWT1</accession>
<gene>
    <name evidence="1" type="ORF">VSR83_38800</name>
</gene>
<comment type="caution">
    <text evidence="1">The sequence shown here is derived from an EMBL/GenBank/DDBJ whole genome shotgun (WGS) entry which is preliminary data.</text>
</comment>
<evidence type="ECO:0000313" key="2">
    <source>
        <dbReference type="Proteomes" id="UP001392318"/>
    </source>
</evidence>
<proteinExistence type="predicted"/>